<dbReference type="PANTHER" id="PTHR42839">
    <property type="entry name" value="ISOCHORISMATE SYNTHASE ENTC"/>
    <property type="match status" value="1"/>
</dbReference>
<gene>
    <name evidence="7" type="ORF">QQ91_020015</name>
</gene>
<keyword evidence="4 7" id="KW-0413">Isomerase</keyword>
<reference evidence="7" key="1">
    <citation type="submission" date="2014-11" db="EMBL/GenBank/DDBJ databases">
        <authorList>
            <person name="Malar M.C."/>
            <person name="Sen D."/>
            <person name="Tripathy S."/>
        </authorList>
    </citation>
    <scope>NUCLEOTIDE SEQUENCE</scope>
    <source>
        <strain evidence="7">BDU141951</strain>
    </source>
</reference>
<reference evidence="7" key="2">
    <citation type="journal article" date="2015" name="Genome Announc.">
        <title>Draft Genome Sequence of Filamentous Marine Cyanobacterium Lyngbya confervoides Strain BDU141951.</title>
        <authorList>
            <person name="Chandrababunaidu M.M."/>
            <person name="Sen D."/>
            <person name="Tripathy S."/>
        </authorList>
    </citation>
    <scope>NUCLEOTIDE SEQUENCE</scope>
    <source>
        <strain evidence="7">BDU141951</strain>
    </source>
</reference>
<evidence type="ECO:0000256" key="2">
    <source>
        <dbReference type="ARBA" id="ARBA00005297"/>
    </source>
</evidence>
<organism evidence="7">
    <name type="scientific">Lyngbya confervoides BDU141951</name>
    <dbReference type="NCBI Taxonomy" id="1574623"/>
    <lineage>
        <taxon>Bacteria</taxon>
        <taxon>Bacillati</taxon>
        <taxon>Cyanobacteriota</taxon>
        <taxon>Cyanophyceae</taxon>
        <taxon>Oscillatoriophycideae</taxon>
        <taxon>Oscillatoriales</taxon>
        <taxon>Microcoleaceae</taxon>
        <taxon>Lyngbya</taxon>
    </lineage>
</organism>
<dbReference type="InterPro" id="IPR004561">
    <property type="entry name" value="IsoChor_synthase"/>
</dbReference>
<proteinExistence type="inferred from homology"/>
<sequence length="474" mass="52570">MTVAPSRSNPLPHYPQIHQALQASLQQAQQANAERLVSLSFPLPMVDPLAVLLTYPQPHHRQCYFESPSRGQAIAAWDALICEHFSGRDRFATARQAIAQWQPRIQAIPQRPEGPYFFCSFSFFDTVATAIGGFAPATVLLTRWQVVRQKQRCVLIANVLIRPHSRLAPLARAIAEQVSQLQRFAPSARLLESHWGRDAVSWQPQLARPEGQQFQQKVTSTLAAIHRHDLQKQVVAQAFDVTRTHPFRRDIALPRLRSRYPDCYIFSFSGEGDSHFIGASPERLLSIRQGRLVTDALAGSAPRGTTPERDRDIGQQLLKNPKEQQEHQLVLDFIVNHLEAEGLHPCYSTPPGLLRLSNIQHLHTPICAEVSPQTSPLRLVECLHPTPAVAGVPMAAACDRIQQEETCDRGLYAAPLGWIDPAGNSEFIVGIRSALIQKNQARLFAGAGIVADSDPAQELAEIQLKLQALAEALG</sequence>
<evidence type="ECO:0000256" key="4">
    <source>
        <dbReference type="ARBA" id="ARBA00023235"/>
    </source>
</evidence>
<dbReference type="NCBIfam" id="TIGR00543">
    <property type="entry name" value="isochor_syn"/>
    <property type="match status" value="1"/>
</dbReference>
<reference evidence="7" key="3">
    <citation type="submission" date="2020-02" db="EMBL/GenBank/DDBJ databases">
        <authorList>
            <person name="Sarangi A.N."/>
            <person name="Ghosh S."/>
            <person name="Mukherjee M."/>
            <person name="Tripathy S."/>
        </authorList>
    </citation>
    <scope>NUCLEOTIDE SEQUENCE</scope>
    <source>
        <strain evidence="7">BDU141951</strain>
    </source>
</reference>
<feature type="domain" description="Chorismate-utilising enzyme C-terminal" evidence="6">
    <location>
        <begin position="212"/>
        <end position="465"/>
    </location>
</feature>
<dbReference type="GO" id="GO:0008909">
    <property type="term" value="F:isochorismate synthase activity"/>
    <property type="evidence" value="ECO:0007669"/>
    <property type="project" value="UniProtKB-EC"/>
</dbReference>
<dbReference type="Pfam" id="PF00425">
    <property type="entry name" value="Chorismate_bind"/>
    <property type="match status" value="1"/>
</dbReference>
<accession>A0A0C1Y6R7</accession>
<comment type="similarity">
    <text evidence="2">Belongs to the isochorismate synthase family.</text>
</comment>
<dbReference type="AlphaFoldDB" id="A0A0C1Y6R7"/>
<evidence type="ECO:0000256" key="5">
    <source>
        <dbReference type="ARBA" id="ARBA00041564"/>
    </source>
</evidence>
<dbReference type="InterPro" id="IPR005801">
    <property type="entry name" value="ADC_synthase"/>
</dbReference>
<dbReference type="Gene3D" id="3.60.120.10">
    <property type="entry name" value="Anthranilate synthase"/>
    <property type="match status" value="1"/>
</dbReference>
<protein>
    <recommendedName>
        <fullName evidence="3">isochorismate synthase</fullName>
        <ecNumber evidence="3">5.4.4.2</ecNumber>
    </recommendedName>
    <alternativeName>
        <fullName evidence="5">Isochorismate mutase</fullName>
    </alternativeName>
</protein>
<dbReference type="EMBL" id="JTHE02000003">
    <property type="protein sequence ID" value="NEV69386.1"/>
    <property type="molecule type" value="Genomic_DNA"/>
</dbReference>
<dbReference type="EC" id="5.4.4.2" evidence="3"/>
<name>A0A0C1Y6R7_9CYAN</name>
<comment type="catalytic activity">
    <reaction evidence="1">
        <text>chorismate = isochorismate</text>
        <dbReference type="Rhea" id="RHEA:18985"/>
        <dbReference type="ChEBI" id="CHEBI:29748"/>
        <dbReference type="ChEBI" id="CHEBI:29780"/>
        <dbReference type="EC" id="5.4.4.2"/>
    </reaction>
</comment>
<evidence type="ECO:0000256" key="3">
    <source>
        <dbReference type="ARBA" id="ARBA00012824"/>
    </source>
</evidence>
<evidence type="ECO:0000313" key="7">
    <source>
        <dbReference type="EMBL" id="NEV69386.1"/>
    </source>
</evidence>
<dbReference type="SUPFAM" id="SSF56322">
    <property type="entry name" value="ADC synthase"/>
    <property type="match status" value="1"/>
</dbReference>
<dbReference type="PANTHER" id="PTHR42839:SF2">
    <property type="entry name" value="ISOCHORISMATE SYNTHASE ENTC"/>
    <property type="match status" value="1"/>
</dbReference>
<evidence type="ECO:0000256" key="1">
    <source>
        <dbReference type="ARBA" id="ARBA00000799"/>
    </source>
</evidence>
<comment type="caution">
    <text evidence="7">The sequence shown here is derived from an EMBL/GenBank/DDBJ whole genome shotgun (WGS) entry which is preliminary data.</text>
</comment>
<evidence type="ECO:0000259" key="6">
    <source>
        <dbReference type="Pfam" id="PF00425"/>
    </source>
</evidence>
<dbReference type="InterPro" id="IPR015890">
    <property type="entry name" value="Chorismate_C"/>
</dbReference>